<sequence length="67" mass="7194">MSTSRPTVTPATALVGKSTRGRPLKPPDIRFESPPGHDIEFVLLTALRMVKARDGPAALGRGDRTEP</sequence>
<dbReference type="AlphaFoldDB" id="A0A937CYC6"/>
<dbReference type="EMBL" id="JAEQMY010000020">
    <property type="protein sequence ID" value="MBL0405299.1"/>
    <property type="molecule type" value="Genomic_DNA"/>
</dbReference>
<evidence type="ECO:0000256" key="1">
    <source>
        <dbReference type="SAM" id="MobiDB-lite"/>
    </source>
</evidence>
<gene>
    <name evidence="2" type="ORF">JKG68_15115</name>
</gene>
<comment type="caution">
    <text evidence="2">The sequence shown here is derived from an EMBL/GenBank/DDBJ whole genome shotgun (WGS) entry which is preliminary data.</text>
</comment>
<protein>
    <submittedName>
        <fullName evidence="2">Uncharacterized protein</fullName>
    </submittedName>
</protein>
<name>A0A937CYC6_9HYPH</name>
<feature type="compositionally biased region" description="Polar residues" evidence="1">
    <location>
        <begin position="1"/>
        <end position="10"/>
    </location>
</feature>
<organism evidence="2 3">
    <name type="scientific">Microvirga aerilata</name>
    <dbReference type="NCBI Taxonomy" id="670292"/>
    <lineage>
        <taxon>Bacteria</taxon>
        <taxon>Pseudomonadati</taxon>
        <taxon>Pseudomonadota</taxon>
        <taxon>Alphaproteobacteria</taxon>
        <taxon>Hyphomicrobiales</taxon>
        <taxon>Methylobacteriaceae</taxon>
        <taxon>Microvirga</taxon>
    </lineage>
</organism>
<proteinExistence type="predicted"/>
<reference evidence="2" key="1">
    <citation type="submission" date="2021-01" db="EMBL/GenBank/DDBJ databases">
        <title>Microvirga sp.</title>
        <authorList>
            <person name="Kim M.K."/>
        </authorList>
    </citation>
    <scope>NUCLEOTIDE SEQUENCE</scope>
    <source>
        <strain evidence="2">5420S-16</strain>
    </source>
</reference>
<accession>A0A937CYC6</accession>
<evidence type="ECO:0000313" key="3">
    <source>
        <dbReference type="Proteomes" id="UP000605848"/>
    </source>
</evidence>
<feature type="compositionally biased region" description="Basic and acidic residues" evidence="1">
    <location>
        <begin position="25"/>
        <end position="35"/>
    </location>
</feature>
<dbReference type="RefSeq" id="WP_202060942.1">
    <property type="nucleotide sequence ID" value="NZ_JAEQMY010000020.1"/>
</dbReference>
<dbReference type="Proteomes" id="UP000605848">
    <property type="component" value="Unassembled WGS sequence"/>
</dbReference>
<keyword evidence="3" id="KW-1185">Reference proteome</keyword>
<evidence type="ECO:0000313" key="2">
    <source>
        <dbReference type="EMBL" id="MBL0405299.1"/>
    </source>
</evidence>
<feature type="region of interest" description="Disordered" evidence="1">
    <location>
        <begin position="1"/>
        <end position="35"/>
    </location>
</feature>